<evidence type="ECO:0008006" key="5">
    <source>
        <dbReference type="Google" id="ProtNLM"/>
    </source>
</evidence>
<sequence length="144" mass="16453">MAGIVLATFSSLTVVPVVLGAFGTGRYVGSIIERDSARRNNEDEERRYNARREIVRAKRRRLWLQTFYSSQARKAAAEKAKRKRRRKEKKQTSEGGREESEKVERLAERSNELTSPEERVNFSAAEDTANEEGETAEDKENTNS</sequence>
<evidence type="ECO:0000313" key="3">
    <source>
        <dbReference type="EMBL" id="PHJ21122.1"/>
    </source>
</evidence>
<dbReference type="VEuPathDB" id="ToxoDB:CSUI_005041"/>
<accession>A0A2C6KYY6</accession>
<dbReference type="GeneID" id="94428432"/>
<feature type="chain" id="PRO_5012135063" description="Transmembrane protein" evidence="2">
    <location>
        <begin position="21"/>
        <end position="144"/>
    </location>
</feature>
<protein>
    <recommendedName>
        <fullName evidence="5">Transmembrane protein</fullName>
    </recommendedName>
</protein>
<keyword evidence="4" id="KW-1185">Reference proteome</keyword>
<dbReference type="RefSeq" id="XP_067922806.1">
    <property type="nucleotide sequence ID" value="XM_068065221.1"/>
</dbReference>
<name>A0A2C6KYY6_9APIC</name>
<evidence type="ECO:0000256" key="1">
    <source>
        <dbReference type="SAM" id="MobiDB-lite"/>
    </source>
</evidence>
<feature type="signal peptide" evidence="2">
    <location>
        <begin position="1"/>
        <end position="20"/>
    </location>
</feature>
<dbReference type="Proteomes" id="UP000221165">
    <property type="component" value="Unassembled WGS sequence"/>
</dbReference>
<gene>
    <name evidence="3" type="ORF">CSUI_005041</name>
</gene>
<keyword evidence="2" id="KW-0732">Signal</keyword>
<feature type="region of interest" description="Disordered" evidence="1">
    <location>
        <begin position="71"/>
        <end position="144"/>
    </location>
</feature>
<dbReference type="AlphaFoldDB" id="A0A2C6KYY6"/>
<reference evidence="3 4" key="1">
    <citation type="journal article" date="2017" name="Int. J. Parasitol.">
        <title>The genome of the protozoan parasite Cystoisospora suis and a reverse vaccinology approach to identify vaccine candidates.</title>
        <authorList>
            <person name="Palmieri N."/>
            <person name="Shrestha A."/>
            <person name="Ruttkowski B."/>
            <person name="Beck T."/>
            <person name="Vogl C."/>
            <person name="Tomley F."/>
            <person name="Blake D.P."/>
            <person name="Joachim A."/>
        </authorList>
    </citation>
    <scope>NUCLEOTIDE SEQUENCE [LARGE SCALE GENOMIC DNA]</scope>
    <source>
        <strain evidence="3 4">Wien I</strain>
    </source>
</reference>
<comment type="caution">
    <text evidence="3">The sequence shown here is derived from an EMBL/GenBank/DDBJ whole genome shotgun (WGS) entry which is preliminary data.</text>
</comment>
<proteinExistence type="predicted"/>
<feature type="compositionally biased region" description="Basic and acidic residues" evidence="1">
    <location>
        <begin position="90"/>
        <end position="120"/>
    </location>
</feature>
<dbReference type="EMBL" id="MIGC01002411">
    <property type="protein sequence ID" value="PHJ21122.1"/>
    <property type="molecule type" value="Genomic_DNA"/>
</dbReference>
<evidence type="ECO:0000256" key="2">
    <source>
        <dbReference type="SAM" id="SignalP"/>
    </source>
</evidence>
<evidence type="ECO:0000313" key="4">
    <source>
        <dbReference type="Proteomes" id="UP000221165"/>
    </source>
</evidence>
<feature type="compositionally biased region" description="Basic residues" evidence="1">
    <location>
        <begin position="80"/>
        <end position="89"/>
    </location>
</feature>
<organism evidence="3 4">
    <name type="scientific">Cystoisospora suis</name>
    <dbReference type="NCBI Taxonomy" id="483139"/>
    <lineage>
        <taxon>Eukaryota</taxon>
        <taxon>Sar</taxon>
        <taxon>Alveolata</taxon>
        <taxon>Apicomplexa</taxon>
        <taxon>Conoidasida</taxon>
        <taxon>Coccidia</taxon>
        <taxon>Eucoccidiorida</taxon>
        <taxon>Eimeriorina</taxon>
        <taxon>Sarcocystidae</taxon>
        <taxon>Cystoisospora</taxon>
    </lineage>
</organism>